<protein>
    <submittedName>
        <fullName evidence="1">Uncharacterized protein</fullName>
    </submittedName>
</protein>
<name>A0A6J7WBD8_9CAUD</name>
<reference evidence="1" key="1">
    <citation type="submission" date="2020-05" db="EMBL/GenBank/DDBJ databases">
        <authorList>
            <person name="Chiriac C."/>
            <person name="Salcher M."/>
            <person name="Ghai R."/>
            <person name="Kavagutti S V."/>
        </authorList>
    </citation>
    <scope>NUCLEOTIDE SEQUENCE</scope>
</reference>
<organism evidence="1">
    <name type="scientific">uncultured Caudovirales phage</name>
    <dbReference type="NCBI Taxonomy" id="2100421"/>
    <lineage>
        <taxon>Viruses</taxon>
        <taxon>Duplodnaviria</taxon>
        <taxon>Heunggongvirae</taxon>
        <taxon>Uroviricota</taxon>
        <taxon>Caudoviricetes</taxon>
        <taxon>Peduoviridae</taxon>
        <taxon>Maltschvirus</taxon>
        <taxon>Maltschvirus maltsch</taxon>
    </lineage>
</organism>
<evidence type="ECO:0000313" key="1">
    <source>
        <dbReference type="EMBL" id="CAB5194900.1"/>
    </source>
</evidence>
<gene>
    <name evidence="1" type="ORF">UFOVP178_41</name>
</gene>
<sequence>MTTTKIGLDDISAIADPEGRAVALALYNKRCGMSLRPDVYYLMQEPWSKEREASDAMYGLTTATLGFGYKNPHFHPKTWLCYDKEAAKAFWIKNCKPDRLRHLPCSAGVTIVRRGQDSKPVTHEADFEKKGGA</sequence>
<accession>A0A6J7WBD8</accession>
<proteinExistence type="predicted"/>
<dbReference type="EMBL" id="LR798215">
    <property type="protein sequence ID" value="CAB5194900.1"/>
    <property type="molecule type" value="Genomic_DNA"/>
</dbReference>